<sequence length="127" mass="12117">SAASCAACAVAVAGVALAQAVVGAAVALGLYYLLSAVAWPLRDQVLHSRVGSAQRATTVSARSFALMLGGITGSLLVPALAGAASLSAGLLLAAAAMLLAAGLSVRLRAHEAVATPHATASASVGGG</sequence>
<accession>A0A6J4NHC1</accession>
<protein>
    <recommendedName>
        <fullName evidence="4">MFS transporter</fullName>
    </recommendedName>
</protein>
<evidence type="ECO:0000256" key="2">
    <source>
        <dbReference type="SAM" id="SignalP"/>
    </source>
</evidence>
<keyword evidence="2" id="KW-0732">Signal</keyword>
<feature type="transmembrane region" description="Helical" evidence="1">
    <location>
        <begin position="75"/>
        <end position="100"/>
    </location>
</feature>
<gene>
    <name evidence="3" type="ORF">AVDCRST_MAG35-77</name>
</gene>
<name>A0A6J4NHC1_9ACTN</name>
<evidence type="ECO:0008006" key="4">
    <source>
        <dbReference type="Google" id="ProtNLM"/>
    </source>
</evidence>
<reference evidence="3" key="1">
    <citation type="submission" date="2020-02" db="EMBL/GenBank/DDBJ databases">
        <authorList>
            <person name="Meier V. D."/>
        </authorList>
    </citation>
    <scope>NUCLEOTIDE SEQUENCE</scope>
    <source>
        <strain evidence="3">AVDCRST_MAG35</strain>
    </source>
</reference>
<keyword evidence="1" id="KW-0812">Transmembrane</keyword>
<dbReference type="InterPro" id="IPR036259">
    <property type="entry name" value="MFS_trans_sf"/>
</dbReference>
<dbReference type="AlphaFoldDB" id="A0A6J4NHC1"/>
<evidence type="ECO:0000256" key="1">
    <source>
        <dbReference type="SAM" id="Phobius"/>
    </source>
</evidence>
<proteinExistence type="predicted"/>
<organism evidence="3">
    <name type="scientific">uncultured Quadrisphaera sp</name>
    <dbReference type="NCBI Taxonomy" id="904978"/>
    <lineage>
        <taxon>Bacteria</taxon>
        <taxon>Bacillati</taxon>
        <taxon>Actinomycetota</taxon>
        <taxon>Actinomycetes</taxon>
        <taxon>Kineosporiales</taxon>
        <taxon>Kineosporiaceae</taxon>
        <taxon>Quadrisphaera</taxon>
        <taxon>environmental samples</taxon>
    </lineage>
</organism>
<keyword evidence="1" id="KW-1133">Transmembrane helix</keyword>
<feature type="chain" id="PRO_5026994869" description="MFS transporter" evidence="2">
    <location>
        <begin position="19"/>
        <end position="127"/>
    </location>
</feature>
<feature type="signal peptide" evidence="2">
    <location>
        <begin position="1"/>
        <end position="18"/>
    </location>
</feature>
<keyword evidence="1" id="KW-0472">Membrane</keyword>
<feature type="non-terminal residue" evidence="3">
    <location>
        <position position="1"/>
    </location>
</feature>
<dbReference type="SUPFAM" id="SSF103473">
    <property type="entry name" value="MFS general substrate transporter"/>
    <property type="match status" value="1"/>
</dbReference>
<evidence type="ECO:0000313" key="3">
    <source>
        <dbReference type="EMBL" id="CAA9385074.1"/>
    </source>
</evidence>
<dbReference type="EMBL" id="CADCUY010000017">
    <property type="protein sequence ID" value="CAA9385074.1"/>
    <property type="molecule type" value="Genomic_DNA"/>
</dbReference>